<reference evidence="1" key="1">
    <citation type="submission" date="2023-07" db="EMBL/GenBank/DDBJ databases">
        <title>Two novel species in the genus Flavivirga.</title>
        <authorList>
            <person name="Kwon K."/>
        </authorList>
    </citation>
    <scope>NUCLEOTIDE SEQUENCE</scope>
    <source>
        <strain evidence="1">KACC 14158</strain>
    </source>
</reference>
<evidence type="ECO:0000313" key="1">
    <source>
        <dbReference type="EMBL" id="MDO5976035.1"/>
    </source>
</evidence>
<dbReference type="Proteomes" id="UP001176806">
    <property type="component" value="Unassembled WGS sequence"/>
</dbReference>
<dbReference type="RefSeq" id="WP_303303283.1">
    <property type="nucleotide sequence ID" value="NZ_BAABDA010000054.1"/>
</dbReference>
<gene>
    <name evidence="1" type="ORF">Q4Q40_17690</name>
</gene>
<protein>
    <submittedName>
        <fullName evidence="1">DUF6169 family protein</fullName>
    </submittedName>
</protein>
<keyword evidence="2" id="KW-1185">Reference proteome</keyword>
<proteinExistence type="predicted"/>
<evidence type="ECO:0000313" key="2">
    <source>
        <dbReference type="Proteomes" id="UP001176806"/>
    </source>
</evidence>
<name>A0ABT8WS98_9FLAO</name>
<organism evidence="1 2">
    <name type="scientific">Flavivirga jejuensis</name>
    <dbReference type="NCBI Taxonomy" id="870487"/>
    <lineage>
        <taxon>Bacteria</taxon>
        <taxon>Pseudomonadati</taxon>
        <taxon>Bacteroidota</taxon>
        <taxon>Flavobacteriia</taxon>
        <taxon>Flavobacteriales</taxon>
        <taxon>Flavobacteriaceae</taxon>
        <taxon>Flavivirga</taxon>
    </lineage>
</organism>
<sequence length="163" mass="19083">MYKYSTIEGEDHPLFIFETDNNYRVSLSFHPIKNRLKSFKSISSIYNIDIDSIRNGVNSTRVKDIKIGATICHILTNFIKANPESLITYLCDDADQRHYSRFKKFKGWAENCDSGDYQVLHFELSKPEKNKEYLTGIIFDSKFYSTKLIKTMSERQLETIIDK</sequence>
<comment type="caution">
    <text evidence="1">The sequence shown here is derived from an EMBL/GenBank/DDBJ whole genome shotgun (WGS) entry which is preliminary data.</text>
</comment>
<dbReference type="EMBL" id="JAUOEL010000006">
    <property type="protein sequence ID" value="MDO5976035.1"/>
    <property type="molecule type" value="Genomic_DNA"/>
</dbReference>
<accession>A0ABT8WS98</accession>